<keyword evidence="3" id="KW-0862">Zinc</keyword>
<dbReference type="GO" id="GO:0003899">
    <property type="term" value="F:DNA-directed RNA polymerase activity"/>
    <property type="evidence" value="ECO:0007669"/>
    <property type="project" value="InterPro"/>
</dbReference>
<evidence type="ECO:0000256" key="3">
    <source>
        <dbReference type="ARBA" id="ARBA00022833"/>
    </source>
</evidence>
<feature type="domain" description="Zinc finger CHC2-type" evidence="4">
    <location>
        <begin position="31"/>
        <end position="80"/>
    </location>
</feature>
<organism evidence="5">
    <name type="scientific">Siphoviridae sp. ct6bb17</name>
    <dbReference type="NCBI Taxonomy" id="2825345"/>
    <lineage>
        <taxon>Viruses</taxon>
        <taxon>Duplodnaviria</taxon>
        <taxon>Heunggongvirae</taxon>
        <taxon>Uroviricota</taxon>
        <taxon>Caudoviricetes</taxon>
    </lineage>
</organism>
<sequence length="165" mass="19670">MNSDEIKQNYSMREVLSRYGLVPNRAGFVRCPFHKGDRTASMKIYKDSFYCFGCGVGGDIFYFIQRMDNLTFKEAFMNLGGEYKHEKKTFSSMRKIQQAKSQRKKQKQKLVLIHHRLDYLSLMIEFYKKIKLRSEPLSDDWCEAENKLTILWGEYDYLQERGEKI</sequence>
<dbReference type="PANTHER" id="PTHR30313:SF2">
    <property type="entry name" value="DNA PRIMASE"/>
    <property type="match status" value="1"/>
</dbReference>
<dbReference type="Gene3D" id="3.90.580.10">
    <property type="entry name" value="Zinc finger, CHC2-type domain"/>
    <property type="match status" value="1"/>
</dbReference>
<reference evidence="5" key="1">
    <citation type="journal article" date="2021" name="Proc. Natl. Acad. Sci. U.S.A.">
        <title>A Catalog of Tens of Thousands of Viruses from Human Metagenomes Reveals Hidden Associations with Chronic Diseases.</title>
        <authorList>
            <person name="Tisza M.J."/>
            <person name="Buck C.B."/>
        </authorList>
    </citation>
    <scope>NUCLEOTIDE SEQUENCE</scope>
    <source>
        <strain evidence="5">Ct6bb17</strain>
    </source>
</reference>
<dbReference type="InterPro" id="IPR002694">
    <property type="entry name" value="Znf_CHC2"/>
</dbReference>
<evidence type="ECO:0000259" key="4">
    <source>
        <dbReference type="SMART" id="SM00400"/>
    </source>
</evidence>
<dbReference type="PANTHER" id="PTHR30313">
    <property type="entry name" value="DNA PRIMASE"/>
    <property type="match status" value="1"/>
</dbReference>
<evidence type="ECO:0000256" key="1">
    <source>
        <dbReference type="ARBA" id="ARBA00022723"/>
    </source>
</evidence>
<dbReference type="InterPro" id="IPR036977">
    <property type="entry name" value="DNA_primase_Znf_CHC2"/>
</dbReference>
<evidence type="ECO:0000313" key="5">
    <source>
        <dbReference type="EMBL" id="DAD99620.1"/>
    </source>
</evidence>
<proteinExistence type="predicted"/>
<keyword evidence="1" id="KW-0479">Metal-binding</keyword>
<dbReference type="InterPro" id="IPR050219">
    <property type="entry name" value="DnaG_primase"/>
</dbReference>
<name>A0A8S5NYY3_9CAUD</name>
<dbReference type="GO" id="GO:0008270">
    <property type="term" value="F:zinc ion binding"/>
    <property type="evidence" value="ECO:0007669"/>
    <property type="project" value="UniProtKB-KW"/>
</dbReference>
<dbReference type="GO" id="GO:0006269">
    <property type="term" value="P:DNA replication, synthesis of primer"/>
    <property type="evidence" value="ECO:0007669"/>
    <property type="project" value="TreeGrafter"/>
</dbReference>
<dbReference type="SUPFAM" id="SSF57783">
    <property type="entry name" value="Zinc beta-ribbon"/>
    <property type="match status" value="1"/>
</dbReference>
<dbReference type="Pfam" id="PF01807">
    <property type="entry name" value="Zn_ribbon_DnaG"/>
    <property type="match status" value="1"/>
</dbReference>
<protein>
    <submittedName>
        <fullName evidence="5">CHC2 zinc finger protein</fullName>
    </submittedName>
</protein>
<accession>A0A8S5NYY3</accession>
<dbReference type="SMART" id="SM00400">
    <property type="entry name" value="ZnF_CHCC"/>
    <property type="match status" value="1"/>
</dbReference>
<dbReference type="GO" id="GO:0003677">
    <property type="term" value="F:DNA binding"/>
    <property type="evidence" value="ECO:0007669"/>
    <property type="project" value="InterPro"/>
</dbReference>
<dbReference type="EMBL" id="BK015290">
    <property type="protein sequence ID" value="DAD99620.1"/>
    <property type="molecule type" value="Genomic_DNA"/>
</dbReference>
<keyword evidence="2" id="KW-0863">Zinc-finger</keyword>
<evidence type="ECO:0000256" key="2">
    <source>
        <dbReference type="ARBA" id="ARBA00022771"/>
    </source>
</evidence>